<dbReference type="RefSeq" id="WP_425346956.1">
    <property type="nucleotide sequence ID" value="NZ_JBGUBD010000014.1"/>
</dbReference>
<reference evidence="6 7" key="1">
    <citation type="submission" date="2024-08" db="EMBL/GenBank/DDBJ databases">
        <title>Whole-genome sequencing of halo(alkali)philic microorganisms from hypersaline lakes.</title>
        <authorList>
            <person name="Sorokin D.Y."/>
            <person name="Merkel A.Y."/>
            <person name="Messina E."/>
            <person name="Yakimov M."/>
        </authorList>
    </citation>
    <scope>NUCLEOTIDE SEQUENCE [LARGE SCALE GENOMIC DNA]</scope>
    <source>
        <strain evidence="6 7">AB-hyl4</strain>
    </source>
</reference>
<dbReference type="InterPro" id="IPR003785">
    <property type="entry name" value="Creatininase/forma_Hydrolase"/>
</dbReference>
<comment type="caution">
    <text evidence="6">The sequence shown here is derived from an EMBL/GenBank/DDBJ whole genome shotgun (WGS) entry which is preliminary data.</text>
</comment>
<dbReference type="Gene3D" id="3.40.50.10310">
    <property type="entry name" value="Creatininase"/>
    <property type="match status" value="1"/>
</dbReference>
<keyword evidence="3" id="KW-0378">Hydrolase</keyword>
<sequence>MWWHETSWPTIDALPKDRPVVIPLGACEQHGRHLPVFVDTIQVTAIAEQVERRLAEQVIVTPTFWLGSSHHHLDFPGTVSVRPTLYTQVIQDVARSILRAGFRRLFFLNGHGGNEVPGAQALADLVATDDLADAAHLTFASWWQVGGQSLKADRHDMASPQITHACEYETSMMLFLRPDLVQQQLAQDVELVLDKQWCVTGGVKVFRRFHRLTDTGNMGSPSTASSEKGQSICNAVVDDIVAFLESFAGWPDLPAQGPVRQGGQ</sequence>
<comment type="cofactor">
    <cofactor evidence="1">
        <name>Zn(2+)</name>
        <dbReference type="ChEBI" id="CHEBI:29105"/>
    </cofactor>
</comment>
<protein>
    <submittedName>
        <fullName evidence="6">Creatininase family protein</fullName>
    </submittedName>
</protein>
<accession>A0ABV4U8V9</accession>
<proteinExistence type="inferred from homology"/>
<dbReference type="Pfam" id="PF02633">
    <property type="entry name" value="Creatininase"/>
    <property type="match status" value="1"/>
</dbReference>
<name>A0ABV4U8V9_9BACT</name>
<organism evidence="6 7">
    <name type="scientific">Natronomicrosphaera hydrolytica</name>
    <dbReference type="NCBI Taxonomy" id="3242702"/>
    <lineage>
        <taxon>Bacteria</taxon>
        <taxon>Pseudomonadati</taxon>
        <taxon>Planctomycetota</taxon>
        <taxon>Phycisphaerae</taxon>
        <taxon>Phycisphaerales</taxon>
        <taxon>Phycisphaeraceae</taxon>
        <taxon>Natronomicrosphaera</taxon>
    </lineage>
</organism>
<dbReference type="EMBL" id="JBGUBD010000014">
    <property type="protein sequence ID" value="MFA9480031.1"/>
    <property type="molecule type" value="Genomic_DNA"/>
</dbReference>
<gene>
    <name evidence="6" type="ORF">ACERK3_17270</name>
</gene>
<dbReference type="PANTHER" id="PTHR35005">
    <property type="entry name" value="3-DEHYDRO-SCYLLO-INOSOSE HYDROLASE"/>
    <property type="match status" value="1"/>
</dbReference>
<keyword evidence="4" id="KW-0862">Zinc</keyword>
<comment type="similarity">
    <text evidence="5">Belongs to the creatininase superfamily.</text>
</comment>
<dbReference type="InterPro" id="IPR024087">
    <property type="entry name" value="Creatininase-like_sf"/>
</dbReference>
<evidence type="ECO:0000313" key="6">
    <source>
        <dbReference type="EMBL" id="MFA9480031.1"/>
    </source>
</evidence>
<evidence type="ECO:0000256" key="5">
    <source>
        <dbReference type="ARBA" id="ARBA00024029"/>
    </source>
</evidence>
<dbReference type="SUPFAM" id="SSF102215">
    <property type="entry name" value="Creatininase"/>
    <property type="match status" value="1"/>
</dbReference>
<evidence type="ECO:0000256" key="3">
    <source>
        <dbReference type="ARBA" id="ARBA00022801"/>
    </source>
</evidence>
<evidence type="ECO:0000256" key="2">
    <source>
        <dbReference type="ARBA" id="ARBA00022723"/>
    </source>
</evidence>
<evidence type="ECO:0000256" key="1">
    <source>
        <dbReference type="ARBA" id="ARBA00001947"/>
    </source>
</evidence>
<evidence type="ECO:0000256" key="4">
    <source>
        <dbReference type="ARBA" id="ARBA00022833"/>
    </source>
</evidence>
<keyword evidence="2" id="KW-0479">Metal-binding</keyword>
<evidence type="ECO:0000313" key="7">
    <source>
        <dbReference type="Proteomes" id="UP001575105"/>
    </source>
</evidence>
<dbReference type="Proteomes" id="UP001575105">
    <property type="component" value="Unassembled WGS sequence"/>
</dbReference>
<dbReference type="PANTHER" id="PTHR35005:SF1">
    <property type="entry name" value="2-AMINO-5-FORMYLAMINO-6-RIBOSYLAMINOPYRIMIDIN-4(3H)-ONE 5'-MONOPHOSPHATE DEFORMYLASE"/>
    <property type="match status" value="1"/>
</dbReference>
<keyword evidence="7" id="KW-1185">Reference proteome</keyword>